<keyword evidence="1" id="KW-0175">Coiled coil</keyword>
<feature type="coiled-coil region" evidence="1">
    <location>
        <begin position="212"/>
        <end position="298"/>
    </location>
</feature>
<comment type="caution">
    <text evidence="3">The sequence shown here is derived from an EMBL/GenBank/DDBJ whole genome shotgun (WGS) entry which is preliminary data.</text>
</comment>
<proteinExistence type="predicted"/>
<gene>
    <name evidence="3" type="ORF">TRFO_07554</name>
</gene>
<dbReference type="RefSeq" id="XP_068354467.1">
    <property type="nucleotide sequence ID" value="XM_068493749.1"/>
</dbReference>
<evidence type="ECO:0000256" key="1">
    <source>
        <dbReference type="SAM" id="Coils"/>
    </source>
</evidence>
<feature type="compositionally biased region" description="Polar residues" evidence="2">
    <location>
        <begin position="397"/>
        <end position="432"/>
    </location>
</feature>
<evidence type="ECO:0000313" key="4">
    <source>
        <dbReference type="Proteomes" id="UP000179807"/>
    </source>
</evidence>
<dbReference type="EMBL" id="MLAK01000915">
    <property type="protein sequence ID" value="OHT01331.1"/>
    <property type="molecule type" value="Genomic_DNA"/>
</dbReference>
<evidence type="ECO:0000256" key="2">
    <source>
        <dbReference type="SAM" id="MobiDB-lite"/>
    </source>
</evidence>
<accession>A0A1J4JQL4</accession>
<dbReference type="Proteomes" id="UP000179807">
    <property type="component" value="Unassembled WGS sequence"/>
</dbReference>
<protein>
    <submittedName>
        <fullName evidence="3">Uncharacterized protein</fullName>
    </submittedName>
</protein>
<keyword evidence="4" id="KW-1185">Reference proteome</keyword>
<feature type="compositionally biased region" description="Polar residues" evidence="2">
    <location>
        <begin position="352"/>
        <end position="377"/>
    </location>
</feature>
<name>A0A1J4JQL4_9EUKA</name>
<dbReference type="GeneID" id="94828453"/>
<feature type="compositionally biased region" description="Basic and acidic residues" evidence="2">
    <location>
        <begin position="434"/>
        <end position="455"/>
    </location>
</feature>
<reference evidence="3" key="1">
    <citation type="submission" date="2016-10" db="EMBL/GenBank/DDBJ databases">
        <authorList>
            <person name="Benchimol M."/>
            <person name="Almeida L.G."/>
            <person name="Vasconcelos A.T."/>
            <person name="Perreira-Neves A."/>
            <person name="Rosa I.A."/>
            <person name="Tasca T."/>
            <person name="Bogo M.R."/>
            <person name="de Souza W."/>
        </authorList>
    </citation>
    <scope>NUCLEOTIDE SEQUENCE [LARGE SCALE GENOMIC DNA]</scope>
    <source>
        <strain evidence="3">K</strain>
    </source>
</reference>
<feature type="region of interest" description="Disordered" evidence="2">
    <location>
        <begin position="348"/>
        <end position="473"/>
    </location>
</feature>
<dbReference type="VEuPathDB" id="TrichDB:TRFO_07554"/>
<dbReference type="AlphaFoldDB" id="A0A1J4JQL4"/>
<feature type="coiled-coil region" evidence="1">
    <location>
        <begin position="2"/>
        <end position="39"/>
    </location>
</feature>
<organism evidence="3 4">
    <name type="scientific">Tritrichomonas foetus</name>
    <dbReference type="NCBI Taxonomy" id="1144522"/>
    <lineage>
        <taxon>Eukaryota</taxon>
        <taxon>Metamonada</taxon>
        <taxon>Parabasalia</taxon>
        <taxon>Tritrichomonadida</taxon>
        <taxon>Tritrichomonadidae</taxon>
        <taxon>Tritrichomonas</taxon>
    </lineage>
</organism>
<evidence type="ECO:0000313" key="3">
    <source>
        <dbReference type="EMBL" id="OHT01331.1"/>
    </source>
</evidence>
<sequence>MKTKCQNDIEELNVRFEELTNTNEELKQKSEELATKDDNILHILTEPYDPLTNEAAYVEKIEHEIEEWSKRLEQFPLSETSNDVKKAIDVLYTIQQDNDKRKEVLHKRKDDIVATNLKMTAASRALTSSTRYKTTMTGMRGGVMLNHQHKLAINMVKDIFLKISQKEQFIADENQMVDEMIEEHQKKIDPIMKEWNDKMLKVEELTKNLSEIDAVVIDIARVTNETDELKREETQLKYEIEKNQRVISNIEDDKKNIERKQKENQSIKERIEMKRKQIEEYGKELQEKREVIEADRAKYDVGYAEYLEEEKKIEEIKKLQGELSKKLESTVANGNALIGSLGITEDEYDYSQDPSFTQDPSNTPSQKQTKQGYTIQPMSPLEVSQIEGKDPGKYSILENSQTNDTLQDSTLNESTLDESQLNESQIALSQLEESPIKKPSPENQNQEKESIEQVNHEPINQNNEEDTPVVATE</sequence>